<dbReference type="Proteomes" id="UP000323000">
    <property type="component" value="Chromosome 1"/>
</dbReference>
<evidence type="ECO:0000313" key="7">
    <source>
        <dbReference type="EMBL" id="TXG72848.1"/>
    </source>
</evidence>
<keyword evidence="2" id="KW-0238">DNA-binding</keyword>
<dbReference type="EMBL" id="VAHF01000001">
    <property type="protein sequence ID" value="TXG72848.1"/>
    <property type="molecule type" value="Genomic_DNA"/>
</dbReference>
<dbReference type="AlphaFoldDB" id="A0A5C7IUS8"/>
<protein>
    <recommendedName>
        <fullName evidence="6">NAC domain-containing protein</fullName>
    </recommendedName>
</protein>
<dbReference type="Pfam" id="PF02365">
    <property type="entry name" value="NAM"/>
    <property type="match status" value="1"/>
</dbReference>
<organism evidence="7 8">
    <name type="scientific">Acer yangbiense</name>
    <dbReference type="NCBI Taxonomy" id="1000413"/>
    <lineage>
        <taxon>Eukaryota</taxon>
        <taxon>Viridiplantae</taxon>
        <taxon>Streptophyta</taxon>
        <taxon>Embryophyta</taxon>
        <taxon>Tracheophyta</taxon>
        <taxon>Spermatophyta</taxon>
        <taxon>Magnoliopsida</taxon>
        <taxon>eudicotyledons</taxon>
        <taxon>Gunneridae</taxon>
        <taxon>Pentapetalae</taxon>
        <taxon>rosids</taxon>
        <taxon>malvids</taxon>
        <taxon>Sapindales</taxon>
        <taxon>Sapindaceae</taxon>
        <taxon>Hippocastanoideae</taxon>
        <taxon>Acereae</taxon>
        <taxon>Acer</taxon>
    </lineage>
</organism>
<evidence type="ECO:0000256" key="3">
    <source>
        <dbReference type="ARBA" id="ARBA00023163"/>
    </source>
</evidence>
<evidence type="ECO:0000256" key="2">
    <source>
        <dbReference type="ARBA" id="ARBA00023125"/>
    </source>
</evidence>
<evidence type="ECO:0000259" key="6">
    <source>
        <dbReference type="PROSITE" id="PS51005"/>
    </source>
</evidence>
<dbReference type="PANTHER" id="PTHR31719">
    <property type="entry name" value="NAC TRANSCRIPTION FACTOR 56"/>
    <property type="match status" value="1"/>
</dbReference>
<keyword evidence="4" id="KW-0539">Nucleus</keyword>
<dbReference type="Gene3D" id="2.170.150.80">
    <property type="entry name" value="NAC domain"/>
    <property type="match status" value="1"/>
</dbReference>
<dbReference type="GO" id="GO:0003677">
    <property type="term" value="F:DNA binding"/>
    <property type="evidence" value="ECO:0007669"/>
    <property type="project" value="UniProtKB-KW"/>
</dbReference>
<accession>A0A5C7IUS8</accession>
<dbReference type="PROSITE" id="PS51005">
    <property type="entry name" value="NAC"/>
    <property type="match status" value="1"/>
</dbReference>
<evidence type="ECO:0000256" key="1">
    <source>
        <dbReference type="ARBA" id="ARBA00023015"/>
    </source>
</evidence>
<feature type="compositionally biased region" description="Polar residues" evidence="5">
    <location>
        <begin position="229"/>
        <end position="240"/>
    </location>
</feature>
<keyword evidence="8" id="KW-1185">Reference proteome</keyword>
<dbReference type="OrthoDB" id="1741710at2759"/>
<keyword evidence="1" id="KW-0805">Transcription regulation</keyword>
<gene>
    <name evidence="7" type="ORF">EZV62_001427</name>
</gene>
<evidence type="ECO:0000256" key="5">
    <source>
        <dbReference type="SAM" id="MobiDB-lite"/>
    </source>
</evidence>
<dbReference type="InterPro" id="IPR003441">
    <property type="entry name" value="NAC-dom"/>
</dbReference>
<dbReference type="PANTHER" id="PTHR31719:SF43">
    <property type="entry name" value="NAC TRANSCRIPTION FACTOR 56"/>
    <property type="match status" value="1"/>
</dbReference>
<proteinExistence type="predicted"/>
<feature type="region of interest" description="Disordered" evidence="5">
    <location>
        <begin position="229"/>
        <end position="258"/>
    </location>
</feature>
<evidence type="ECO:0000256" key="4">
    <source>
        <dbReference type="ARBA" id="ARBA00023242"/>
    </source>
</evidence>
<dbReference type="SUPFAM" id="SSF101941">
    <property type="entry name" value="NAC domain"/>
    <property type="match status" value="1"/>
</dbReference>
<name>A0A5C7IUS8_9ROSI</name>
<sequence>MMMMPTGFRFNPTDEELIEILERKVSGQEMPLHAHFIVQRNVYEHDPQHLQWDDNTTVFMASNERYCYCIKDNNSREVSSGQGWWKATGHIKKIYDSNNNQQQQQQRVLGYKRPLTFHRYKDTDRKRNQAIKTSWIMHEFSLHNNNYNTDWRLCKIKHKGKPSAQEELENFRNQQITNNYPDIESSSSSISMQPDFAGGVGVNEAVDHNYNHFMQVMDDHEQKLQVSGTDNFINGDNYHQQPEDPSEQPFSCLWSWQN</sequence>
<comment type="caution">
    <text evidence="7">The sequence shown here is derived from an EMBL/GenBank/DDBJ whole genome shotgun (WGS) entry which is preliminary data.</text>
</comment>
<reference evidence="8" key="1">
    <citation type="journal article" date="2019" name="Gigascience">
        <title>De novo genome assembly of the endangered Acer yangbiense, a plant species with extremely small populations endemic to Yunnan Province, China.</title>
        <authorList>
            <person name="Yang J."/>
            <person name="Wariss H.M."/>
            <person name="Tao L."/>
            <person name="Zhang R."/>
            <person name="Yun Q."/>
            <person name="Hollingsworth P."/>
            <person name="Dao Z."/>
            <person name="Luo G."/>
            <person name="Guo H."/>
            <person name="Ma Y."/>
            <person name="Sun W."/>
        </authorList>
    </citation>
    <scope>NUCLEOTIDE SEQUENCE [LARGE SCALE GENOMIC DNA]</scope>
    <source>
        <strain evidence="8">cv. Malutang</strain>
    </source>
</reference>
<dbReference type="InterPro" id="IPR036093">
    <property type="entry name" value="NAC_dom_sf"/>
</dbReference>
<evidence type="ECO:0000313" key="8">
    <source>
        <dbReference type="Proteomes" id="UP000323000"/>
    </source>
</evidence>
<dbReference type="GO" id="GO:0006355">
    <property type="term" value="P:regulation of DNA-templated transcription"/>
    <property type="evidence" value="ECO:0007669"/>
    <property type="project" value="InterPro"/>
</dbReference>
<feature type="domain" description="NAC" evidence="6">
    <location>
        <begin position="4"/>
        <end position="159"/>
    </location>
</feature>
<keyword evidence="3" id="KW-0804">Transcription</keyword>